<organism evidence="1 2">
    <name type="scientific">Allohahella marinimesophila</name>
    <dbReference type="NCBI Taxonomy" id="1054972"/>
    <lineage>
        <taxon>Bacteria</taxon>
        <taxon>Pseudomonadati</taxon>
        <taxon>Pseudomonadota</taxon>
        <taxon>Gammaproteobacteria</taxon>
        <taxon>Oceanospirillales</taxon>
        <taxon>Hahellaceae</taxon>
        <taxon>Allohahella</taxon>
    </lineage>
</organism>
<name>A0ABP7Q6Q3_9GAMM</name>
<dbReference type="EMBL" id="BAABBO010000021">
    <property type="protein sequence ID" value="GAA3977365.1"/>
    <property type="molecule type" value="Genomic_DNA"/>
</dbReference>
<dbReference type="Proteomes" id="UP001501337">
    <property type="component" value="Unassembled WGS sequence"/>
</dbReference>
<sequence length="199" mass="22387">MAEAEAASQQVARLVFKEILDGDRKKFLAKSNADAKAGGGARDLRFGSVDQVKDTLKQLFPETEQTKNKAGNAQFKGLFNWIDQSGRHQQETALLKPPYLKRSEFRIAQVHKYACFQVRPIPKASAGNRVLLLLIQRYDGSVWPHFVEEASLRTPDAWDESVSKPLLECLDAKRAKKVAAMGFIDLSNYKRFCNGKQCI</sequence>
<gene>
    <name evidence="1" type="ORF">GCM10022278_37670</name>
</gene>
<proteinExistence type="predicted"/>
<evidence type="ECO:0000313" key="2">
    <source>
        <dbReference type="Proteomes" id="UP001501337"/>
    </source>
</evidence>
<evidence type="ECO:0000313" key="1">
    <source>
        <dbReference type="EMBL" id="GAA3977365.1"/>
    </source>
</evidence>
<protein>
    <submittedName>
        <fullName evidence="1">Uncharacterized protein</fullName>
    </submittedName>
</protein>
<reference evidence="2" key="1">
    <citation type="journal article" date="2019" name="Int. J. Syst. Evol. Microbiol.">
        <title>The Global Catalogue of Microorganisms (GCM) 10K type strain sequencing project: providing services to taxonomists for standard genome sequencing and annotation.</title>
        <authorList>
            <consortium name="The Broad Institute Genomics Platform"/>
            <consortium name="The Broad Institute Genome Sequencing Center for Infectious Disease"/>
            <person name="Wu L."/>
            <person name="Ma J."/>
        </authorList>
    </citation>
    <scope>NUCLEOTIDE SEQUENCE [LARGE SCALE GENOMIC DNA]</scope>
    <source>
        <strain evidence="2">JCM 17555</strain>
    </source>
</reference>
<dbReference type="RefSeq" id="WP_344809322.1">
    <property type="nucleotide sequence ID" value="NZ_BAABBO010000021.1"/>
</dbReference>
<comment type="caution">
    <text evidence="1">The sequence shown here is derived from an EMBL/GenBank/DDBJ whole genome shotgun (WGS) entry which is preliminary data.</text>
</comment>
<keyword evidence="2" id="KW-1185">Reference proteome</keyword>
<accession>A0ABP7Q6Q3</accession>